<sequence length="71" mass="8292">MEYYWTCGVIYDAGFRLCLMYRKYGWVFVMDVTSSVIFNIYCLPFLQFLPFGTFCVAHVISIPSAMHNDAQ</sequence>
<dbReference type="EMBL" id="GBXM01091999">
    <property type="protein sequence ID" value="JAH16578.1"/>
    <property type="molecule type" value="Transcribed_RNA"/>
</dbReference>
<keyword evidence="1" id="KW-0812">Transmembrane</keyword>
<dbReference type="AlphaFoldDB" id="A0A0E9QKF0"/>
<feature type="transmembrane region" description="Helical" evidence="1">
    <location>
        <begin position="24"/>
        <end position="41"/>
    </location>
</feature>
<keyword evidence="1" id="KW-1133">Transmembrane helix</keyword>
<protein>
    <submittedName>
        <fullName evidence="2">Uncharacterized protein</fullName>
    </submittedName>
</protein>
<evidence type="ECO:0000313" key="2">
    <source>
        <dbReference type="EMBL" id="JAH16578.1"/>
    </source>
</evidence>
<keyword evidence="1" id="KW-0472">Membrane</keyword>
<organism evidence="2">
    <name type="scientific">Anguilla anguilla</name>
    <name type="common">European freshwater eel</name>
    <name type="synonym">Muraena anguilla</name>
    <dbReference type="NCBI Taxonomy" id="7936"/>
    <lineage>
        <taxon>Eukaryota</taxon>
        <taxon>Metazoa</taxon>
        <taxon>Chordata</taxon>
        <taxon>Craniata</taxon>
        <taxon>Vertebrata</taxon>
        <taxon>Euteleostomi</taxon>
        <taxon>Actinopterygii</taxon>
        <taxon>Neopterygii</taxon>
        <taxon>Teleostei</taxon>
        <taxon>Anguilliformes</taxon>
        <taxon>Anguillidae</taxon>
        <taxon>Anguilla</taxon>
    </lineage>
</organism>
<reference evidence="2" key="2">
    <citation type="journal article" date="2015" name="Fish Shellfish Immunol.">
        <title>Early steps in the European eel (Anguilla anguilla)-Vibrio vulnificus interaction in the gills: Role of the RtxA13 toxin.</title>
        <authorList>
            <person name="Callol A."/>
            <person name="Pajuelo D."/>
            <person name="Ebbesson L."/>
            <person name="Teles M."/>
            <person name="MacKenzie S."/>
            <person name="Amaro C."/>
        </authorList>
    </citation>
    <scope>NUCLEOTIDE SEQUENCE</scope>
</reference>
<name>A0A0E9QKF0_ANGAN</name>
<proteinExistence type="predicted"/>
<evidence type="ECO:0000256" key="1">
    <source>
        <dbReference type="SAM" id="Phobius"/>
    </source>
</evidence>
<reference evidence="2" key="1">
    <citation type="submission" date="2014-11" db="EMBL/GenBank/DDBJ databases">
        <authorList>
            <person name="Amaro Gonzalez C."/>
        </authorList>
    </citation>
    <scope>NUCLEOTIDE SEQUENCE</scope>
</reference>
<accession>A0A0E9QKF0</accession>